<keyword evidence="2" id="KW-1185">Reference proteome</keyword>
<dbReference type="PANTHER" id="PTHR43300">
    <property type="entry name" value="ACETYLTRANSFERASE"/>
    <property type="match status" value="1"/>
</dbReference>
<proteinExistence type="predicted"/>
<dbReference type="CDD" id="cd03349">
    <property type="entry name" value="LbH_XAT"/>
    <property type="match status" value="1"/>
</dbReference>
<protein>
    <submittedName>
        <fullName evidence="1">Succinyltransferase-like protein</fullName>
    </submittedName>
</protein>
<dbReference type="InterPro" id="IPR001451">
    <property type="entry name" value="Hexapep"/>
</dbReference>
<gene>
    <name evidence="1" type="ORF">DFP99_1585</name>
</gene>
<dbReference type="KEGG" id="wso:WSWS_01521"/>
<keyword evidence="1" id="KW-0808">Transferase</keyword>
<dbReference type="SUPFAM" id="SSF51161">
    <property type="entry name" value="Trimeric LpxA-like enzymes"/>
    <property type="match status" value="1"/>
</dbReference>
<reference evidence="1 2" key="1">
    <citation type="submission" date="2018-07" db="EMBL/GenBank/DDBJ databases">
        <title>Genomic Encyclopedia of Type Strains, Phase III (KMG-III): the genomes of soil and plant-associated and newly described type strains.</title>
        <authorList>
            <person name="Whitman W."/>
        </authorList>
    </citation>
    <scope>NUCLEOTIDE SEQUENCE [LARGE SCALE GENOMIC DNA]</scope>
    <source>
        <strain evidence="1 2">CECT 7031</strain>
    </source>
</reference>
<dbReference type="Pfam" id="PF14602">
    <property type="entry name" value="Hexapep_2"/>
    <property type="match status" value="1"/>
</dbReference>
<dbReference type="GO" id="GO:0016740">
    <property type="term" value="F:transferase activity"/>
    <property type="evidence" value="ECO:0007669"/>
    <property type="project" value="UniProtKB-KW"/>
</dbReference>
<dbReference type="InterPro" id="IPR011004">
    <property type="entry name" value="Trimer_LpxA-like_sf"/>
</dbReference>
<dbReference type="EMBL" id="QRAS01000005">
    <property type="protein sequence ID" value="RDL01114.1"/>
    <property type="molecule type" value="Genomic_DNA"/>
</dbReference>
<sequence length="261" mass="29560">MVSFVDKNIKTDIDSFANVKFRMNSENMELFRQFKVFTPVEGSEYKIHVDASIEPYAQFYSNKNLHSLGMLSMVRSPLPINTIVGRYSSIANNVHVLGMNHDVTKFTTSNIIYERHNTHINEYFKDFGIISQIDKFDMGNYQPVIIGNDVWIGEGVSFVSTGITVGDGAVVAANATVTKDVPPYAIVGGVPARVIKYRFPEKVIEKLVQLKWWQYSIAEIPNYDVNMPVEVFAYNLEKAVSDNIIKPTVFKNTLTSKEVKR</sequence>
<dbReference type="AlphaFoldDB" id="A0A288Q9V9"/>
<evidence type="ECO:0000313" key="2">
    <source>
        <dbReference type="Proteomes" id="UP000254912"/>
    </source>
</evidence>
<dbReference type="Proteomes" id="UP000254912">
    <property type="component" value="Unassembled WGS sequence"/>
</dbReference>
<dbReference type="PANTHER" id="PTHR43300:SF11">
    <property type="entry name" value="ACETYLTRANSFERASE RV3034C-RELATED"/>
    <property type="match status" value="1"/>
</dbReference>
<dbReference type="RefSeq" id="WP_070230682.1">
    <property type="nucleotide sequence ID" value="NZ_BJYO01000007.1"/>
</dbReference>
<accession>A0A288Q9V9</accession>
<evidence type="ECO:0000313" key="1">
    <source>
        <dbReference type="EMBL" id="RDL01114.1"/>
    </source>
</evidence>
<organism evidence="1 2">
    <name type="scientific">Weissella soli</name>
    <dbReference type="NCBI Taxonomy" id="155866"/>
    <lineage>
        <taxon>Bacteria</taxon>
        <taxon>Bacillati</taxon>
        <taxon>Bacillota</taxon>
        <taxon>Bacilli</taxon>
        <taxon>Lactobacillales</taxon>
        <taxon>Lactobacillaceae</taxon>
        <taxon>Weissella</taxon>
    </lineage>
</organism>
<dbReference type="Gene3D" id="2.160.10.10">
    <property type="entry name" value="Hexapeptide repeat proteins"/>
    <property type="match status" value="1"/>
</dbReference>
<dbReference type="GeneID" id="94546705"/>
<comment type="caution">
    <text evidence="1">The sequence shown here is derived from an EMBL/GenBank/DDBJ whole genome shotgun (WGS) entry which is preliminary data.</text>
</comment>
<dbReference type="InterPro" id="IPR050179">
    <property type="entry name" value="Trans_hexapeptide_repeat"/>
</dbReference>
<name>A0A288Q9V9_9LACO</name>